<dbReference type="Ensembl" id="ENSSSCT00055047611.1">
    <property type="protein sequence ID" value="ENSSSCP00055038007.1"/>
    <property type="gene ID" value="ENSSSCG00055024043.1"/>
</dbReference>
<dbReference type="SUPFAM" id="SSF51735">
    <property type="entry name" value="NAD(P)-binding Rossmann-fold domains"/>
    <property type="match status" value="1"/>
</dbReference>
<keyword evidence="3" id="KW-0560">Oxidoreductase</keyword>
<dbReference type="GO" id="GO:0016491">
    <property type="term" value="F:oxidoreductase activity"/>
    <property type="evidence" value="ECO:0007669"/>
    <property type="project" value="UniProtKB-KW"/>
</dbReference>
<evidence type="ECO:0008006" key="6">
    <source>
        <dbReference type="Google" id="ProtNLM"/>
    </source>
</evidence>
<evidence type="ECO:0000313" key="5">
    <source>
        <dbReference type="Proteomes" id="UP000694726"/>
    </source>
</evidence>
<dbReference type="AlphaFoldDB" id="A0A8D0U5C5"/>
<dbReference type="Gene3D" id="3.40.50.720">
    <property type="entry name" value="NAD(P)-binding Rossmann-like Domain"/>
    <property type="match status" value="1"/>
</dbReference>
<dbReference type="PANTHER" id="PTHR43963:SF2">
    <property type="entry name" value="CARBONYL REDUCTASE [NADPH] 1"/>
    <property type="match status" value="1"/>
</dbReference>
<dbReference type="Pfam" id="PF00106">
    <property type="entry name" value="adh_short"/>
    <property type="match status" value="1"/>
</dbReference>
<evidence type="ECO:0000313" key="4">
    <source>
        <dbReference type="Ensembl" id="ENSSSCP00015025813.1"/>
    </source>
</evidence>
<reference evidence="4" key="1">
    <citation type="submission" date="2025-05" db="UniProtKB">
        <authorList>
            <consortium name="Ensembl"/>
        </authorList>
    </citation>
    <scope>IDENTIFICATION</scope>
</reference>
<protein>
    <recommendedName>
        <fullName evidence="6">Carbonyl reductase 1</fullName>
    </recommendedName>
</protein>
<comment type="similarity">
    <text evidence="1">Belongs to the short-chain dehydrogenases/reductases (SDR) family.</text>
</comment>
<dbReference type="Proteomes" id="UP000694723">
    <property type="component" value="Unplaced"/>
</dbReference>
<evidence type="ECO:0000256" key="3">
    <source>
        <dbReference type="ARBA" id="ARBA00023002"/>
    </source>
</evidence>
<accession>A0A8D0U5C5</accession>
<dbReference type="Ensembl" id="ENSSSCT00035007426.1">
    <property type="protein sequence ID" value="ENSSSCP00035002545.1"/>
    <property type="gene ID" value="ENSSSCG00035005919.1"/>
</dbReference>
<dbReference type="PANTHER" id="PTHR43963">
    <property type="entry name" value="CARBONYL REDUCTASE 1-RELATED"/>
    <property type="match status" value="1"/>
</dbReference>
<dbReference type="Proteomes" id="UP000694720">
    <property type="component" value="Unplaced"/>
</dbReference>
<dbReference type="Ensembl" id="ENSSSCT00065082421.1">
    <property type="protein sequence ID" value="ENSSSCP00065035910.1"/>
    <property type="gene ID" value="ENSSSCG00065060122.1"/>
</dbReference>
<dbReference type="InterPro" id="IPR002347">
    <property type="entry name" value="SDR_fam"/>
</dbReference>
<dbReference type="PRINTS" id="PR00081">
    <property type="entry name" value="GDHRDH"/>
</dbReference>
<name>A0A8D0U5C5_PIG</name>
<dbReference type="Ensembl" id="ENSSSCT00015064496.1">
    <property type="protein sequence ID" value="ENSSSCP00015025813.1"/>
    <property type="gene ID" value="ENSSSCG00015048405.1"/>
</dbReference>
<dbReference type="InterPro" id="IPR036291">
    <property type="entry name" value="NAD(P)-bd_dom_sf"/>
</dbReference>
<dbReference type="Proteomes" id="UP000694725">
    <property type="component" value="Unplaced"/>
</dbReference>
<dbReference type="Proteomes" id="UP000694724">
    <property type="component" value="Unplaced"/>
</dbReference>
<evidence type="ECO:0000256" key="2">
    <source>
        <dbReference type="ARBA" id="ARBA00022857"/>
    </source>
</evidence>
<proteinExistence type="inferred from homology"/>
<keyword evidence="2" id="KW-0521">NADP</keyword>
<evidence type="ECO:0000256" key="1">
    <source>
        <dbReference type="ARBA" id="ARBA00006484"/>
    </source>
</evidence>
<dbReference type="Ensembl" id="ENSSSCT00060014450.1">
    <property type="protein sequence ID" value="ENSSSCP00060005606.1"/>
    <property type="gene ID" value="ENSSSCG00060011056.1"/>
</dbReference>
<sequence length="190" mass="20974">MSSHTLLALVTGANKPIGFAIVRDLCRQFAGDVVLTARDVARGQAAVKQLPAKDLQSIRALCDFLHREYGGLDMLVNNVAIAFQLEDPTLFHIQAELTMKTNFLGTRDVCTELLPLIKPQGESDWIPSSTSLASRLCLHLGRCPGAIGLFTLSRSSCSSFLWLFHLFYFSHNAPTKGIYLPLCHSHVEFT</sequence>
<organism evidence="4 5">
    <name type="scientific">Sus scrofa</name>
    <name type="common">Pig</name>
    <dbReference type="NCBI Taxonomy" id="9823"/>
    <lineage>
        <taxon>Eukaryota</taxon>
        <taxon>Metazoa</taxon>
        <taxon>Chordata</taxon>
        <taxon>Craniata</taxon>
        <taxon>Vertebrata</taxon>
        <taxon>Euteleostomi</taxon>
        <taxon>Mammalia</taxon>
        <taxon>Eutheria</taxon>
        <taxon>Laurasiatheria</taxon>
        <taxon>Artiodactyla</taxon>
        <taxon>Suina</taxon>
        <taxon>Suidae</taxon>
        <taxon>Sus</taxon>
    </lineage>
</organism>
<dbReference type="Proteomes" id="UP000694726">
    <property type="component" value="Unplaced"/>
</dbReference>